<accession>A0A510JCL3</accession>
<sequence length="169" mass="20009">MNAMQYKIKLPENFDMDVIRKRVNDNGFKTDGFEELLFKAYLIKDTESEKEYSPLYIWKDSKGMNKFIFDGFYDNILNSFGWQHINIGIPLEISLNDNFSKAKYLLELENHIEPTKNLSRPKFSGFKNENSGKVLIYNPDKWKYTEFYFCEEKPDVNNGNVYDILHISV</sequence>
<dbReference type="EMBL" id="AP019822">
    <property type="protein sequence ID" value="BBM35783.1"/>
    <property type="molecule type" value="Genomic_DNA"/>
</dbReference>
<dbReference type="Pfam" id="PF16157">
    <property type="entry name" value="DUF4865"/>
    <property type="match status" value="1"/>
</dbReference>
<reference evidence="1 2" key="1">
    <citation type="submission" date="2019-07" db="EMBL/GenBank/DDBJ databases">
        <title>Complete Genome Sequence of Leptotrichia goodfellowii Strain JCM 16774.</title>
        <authorList>
            <person name="Watanabe S."/>
            <person name="Cui L."/>
        </authorList>
    </citation>
    <scope>NUCLEOTIDE SEQUENCE [LARGE SCALE GENOMIC DNA]</scope>
    <source>
        <strain evidence="1 2">JCM16774</strain>
    </source>
</reference>
<organism evidence="1 2">
    <name type="scientific">Pseudoleptotrichia goodfellowii</name>
    <dbReference type="NCBI Taxonomy" id="157692"/>
    <lineage>
        <taxon>Bacteria</taxon>
        <taxon>Fusobacteriati</taxon>
        <taxon>Fusobacteriota</taxon>
        <taxon>Fusobacteriia</taxon>
        <taxon>Fusobacteriales</taxon>
        <taxon>Leptotrichiaceae</taxon>
        <taxon>Pseudoleptotrichia</taxon>
    </lineage>
</organism>
<dbReference type="AlphaFoldDB" id="A0A510JCL3"/>
<dbReference type="KEGG" id="lgo:JCM16774_0713"/>
<protein>
    <recommendedName>
        <fullName evidence="3">Petrobactin biosynthesis protein AsbA</fullName>
    </recommendedName>
</protein>
<proteinExistence type="predicted"/>
<evidence type="ECO:0008006" key="3">
    <source>
        <dbReference type="Google" id="ProtNLM"/>
    </source>
</evidence>
<evidence type="ECO:0000313" key="2">
    <source>
        <dbReference type="Proteomes" id="UP000321606"/>
    </source>
</evidence>
<evidence type="ECO:0000313" key="1">
    <source>
        <dbReference type="EMBL" id="BBM35783.1"/>
    </source>
</evidence>
<dbReference type="InterPro" id="IPR032349">
    <property type="entry name" value="DUF4865"/>
</dbReference>
<dbReference type="RefSeq" id="WP_006807977.1">
    <property type="nucleotide sequence ID" value="NZ_AP019822.1"/>
</dbReference>
<dbReference type="Proteomes" id="UP000321606">
    <property type="component" value="Chromosome"/>
</dbReference>
<gene>
    <name evidence="1" type="ORF">JCM16774_0713</name>
</gene>
<name>A0A510JCL3_9FUSO</name>
<dbReference type="OrthoDB" id="2065010at2"/>
<dbReference type="STRING" id="714315.GCA_000516535_00711"/>